<dbReference type="PANTHER" id="PTHR31781">
    <property type="entry name" value="UNC80"/>
    <property type="match status" value="1"/>
</dbReference>
<dbReference type="InterPro" id="IPR045852">
    <property type="entry name" value="UNC80_central"/>
</dbReference>
<dbReference type="InterPro" id="IPR046460">
    <property type="entry name" value="UNC80_C"/>
</dbReference>
<feature type="region of interest" description="Disordered" evidence="1">
    <location>
        <begin position="1155"/>
        <end position="1192"/>
    </location>
</feature>
<protein>
    <submittedName>
        <fullName evidence="5">Protein unc-80 homolog</fullName>
    </submittedName>
</protein>
<dbReference type="SUPFAM" id="SSF48371">
    <property type="entry name" value="ARM repeat"/>
    <property type="match status" value="1"/>
</dbReference>
<dbReference type="GO" id="GO:0034703">
    <property type="term" value="C:cation channel complex"/>
    <property type="evidence" value="ECO:0007669"/>
    <property type="project" value="TreeGrafter"/>
</dbReference>
<dbReference type="GO" id="GO:0005261">
    <property type="term" value="F:monoatomic cation channel activity"/>
    <property type="evidence" value="ECO:0007669"/>
    <property type="project" value="TreeGrafter"/>
</dbReference>
<feature type="domain" description="Protein UNC80 central region" evidence="2">
    <location>
        <begin position="136"/>
        <end position="514"/>
    </location>
</feature>
<feature type="region of interest" description="Disordered" evidence="1">
    <location>
        <begin position="1"/>
        <end position="138"/>
    </location>
</feature>
<feature type="compositionally biased region" description="Pro residues" evidence="1">
    <location>
        <begin position="1"/>
        <end position="10"/>
    </location>
</feature>
<dbReference type="Proteomes" id="UP000887540">
    <property type="component" value="Unplaced"/>
</dbReference>
<dbReference type="Pfam" id="PF19424">
    <property type="entry name" value="UNC80"/>
    <property type="match status" value="1"/>
</dbReference>
<accession>A0A914DS60</accession>
<keyword evidence="4" id="KW-1185">Reference proteome</keyword>
<evidence type="ECO:0000256" key="1">
    <source>
        <dbReference type="SAM" id="MobiDB-lite"/>
    </source>
</evidence>
<feature type="compositionally biased region" description="Polar residues" evidence="1">
    <location>
        <begin position="39"/>
        <end position="49"/>
    </location>
</feature>
<dbReference type="GO" id="GO:0055080">
    <property type="term" value="P:monoatomic cation homeostasis"/>
    <property type="evidence" value="ECO:0007669"/>
    <property type="project" value="TreeGrafter"/>
</dbReference>
<feature type="compositionally biased region" description="Polar residues" evidence="1">
    <location>
        <begin position="1672"/>
        <end position="1682"/>
    </location>
</feature>
<feature type="domain" description="Protein UNC80 C-terminal" evidence="3">
    <location>
        <begin position="534"/>
        <end position="1650"/>
    </location>
</feature>
<feature type="region of interest" description="Disordered" evidence="1">
    <location>
        <begin position="1838"/>
        <end position="1903"/>
    </location>
</feature>
<evidence type="ECO:0000259" key="3">
    <source>
        <dbReference type="Pfam" id="PF20262"/>
    </source>
</evidence>
<feature type="compositionally biased region" description="Low complexity" evidence="1">
    <location>
        <begin position="1697"/>
        <end position="1706"/>
    </location>
</feature>
<feature type="region of interest" description="Disordered" evidence="1">
    <location>
        <begin position="1662"/>
        <end position="1725"/>
    </location>
</feature>
<proteinExistence type="predicted"/>
<dbReference type="PANTHER" id="PTHR31781:SF1">
    <property type="entry name" value="PROTEIN UNC-80 HOMOLOG"/>
    <property type="match status" value="1"/>
</dbReference>
<dbReference type="WBParaSite" id="ACRNAN_scaffold37.g11680.t1">
    <property type="protein sequence ID" value="ACRNAN_scaffold37.g11680.t1"/>
    <property type="gene ID" value="ACRNAN_scaffold37.g11680"/>
</dbReference>
<reference evidence="5" key="1">
    <citation type="submission" date="2022-11" db="UniProtKB">
        <authorList>
            <consortium name="WormBaseParasite"/>
        </authorList>
    </citation>
    <scope>IDENTIFICATION</scope>
</reference>
<evidence type="ECO:0000313" key="4">
    <source>
        <dbReference type="Proteomes" id="UP000887540"/>
    </source>
</evidence>
<name>A0A914DS60_9BILA</name>
<dbReference type="Pfam" id="PF20262">
    <property type="entry name" value="UNC80_C"/>
    <property type="match status" value="1"/>
</dbReference>
<dbReference type="InterPro" id="IPR016024">
    <property type="entry name" value="ARM-type_fold"/>
</dbReference>
<evidence type="ECO:0000259" key="2">
    <source>
        <dbReference type="Pfam" id="PF19424"/>
    </source>
</evidence>
<feature type="compositionally biased region" description="Polar residues" evidence="1">
    <location>
        <begin position="1838"/>
        <end position="1848"/>
    </location>
</feature>
<dbReference type="GO" id="GO:0030424">
    <property type="term" value="C:axon"/>
    <property type="evidence" value="ECO:0007669"/>
    <property type="project" value="TreeGrafter"/>
</dbReference>
<organism evidence="4 5">
    <name type="scientific">Acrobeloides nanus</name>
    <dbReference type="NCBI Taxonomy" id="290746"/>
    <lineage>
        <taxon>Eukaryota</taxon>
        <taxon>Metazoa</taxon>
        <taxon>Ecdysozoa</taxon>
        <taxon>Nematoda</taxon>
        <taxon>Chromadorea</taxon>
        <taxon>Rhabditida</taxon>
        <taxon>Tylenchina</taxon>
        <taxon>Cephalobomorpha</taxon>
        <taxon>Cephaloboidea</taxon>
        <taxon>Cephalobidae</taxon>
        <taxon>Acrobeloides</taxon>
    </lineage>
</organism>
<feature type="compositionally biased region" description="Polar residues" evidence="1">
    <location>
        <begin position="1712"/>
        <end position="1725"/>
    </location>
</feature>
<sequence>MCTPVPPPRAASPTPAHVSESVRRLAQGRQRLLKRGSPSIGQTQPSLEQSGRRRDTSFKLRKQSKPASHGQSEKDSDDQEGAPRARDSLKPLGPKSSMAHREEPQPAQIPGEPQSSPERRSHMGSYSSSQGAPPLPQMMTSHTIEDEEEEMLKNMPWLNAMIMFSKQFDMSCTHDRFCTKWCFDRVHRQCYRLTEAFNQVYDETIPENSKIDKRKQLIESWQKKQEFNMQKRHSKPRRESAAVRQSGVERVPLALRGLLIEKLNEIEESKSSKKDGAQIPEEPVDSSELDIKRSPMLNYIRTQLLNIIHTPISTMLKSAIIMTVDHYKSILNVSWNLLLNNDPHVVSTAASMFICCSVRCSDDSINLIKLNLSHPDATYRTEAIRRFLALWRNRFHVWLKMEEGAQLIFKVPPPSIDFTLPSPPIGQNQLVVVDPPWMPHVKTKVEELSLKEEEHSTSQTIMTMTRTRRKQKQEMVKKAIREAEERQSELRQQFPLRATAIVQQAAYEPALFHHQLNVQQQEKNAEGEEADVVHATHSRQQQMPVAQPLFPSSILSIVPLIIEMLDDVQVDKYGISVGEVCKKVVWSCIVEDTSLFLRHFLEKLTNKDKQEYLLSLLRKLILTFRPLPSQTAFSLLNYLFGFVMFYVRSPSEGSDKSLALALSVAWLVVPYVHGLYFKDMKQTLKKEQCDQALMITANVPSAKKIIVHGPDSASGGIPSQFPIHEDTQFQQIFTDSLEFFNISENEIGQYFLVDAKTGMVHSSSNYVRDFYFFHRSFYPQLSLVKMNPDSANYKMREMAFHQKMIETGKVLLTYNALKFSPESVIPQRIFFLHDEFTHLPSFPRRSLESSFGMCEGPMGEELKAIDEMHKFVWAKLMSDMFEKMENAFMFGDLHLFINVINGIMILHCEDVLILRRCMATYITMAIHFQTLFASQGFFLIIPTIIRCYSQRQPNRMFVQVVEFVCKQFYILHRKPFLLQMFGAIADMCDQNNNDLEINAMQVKAKYLFNLLRAMENLNEIPDQLDILSLVPPHLKPLKALDLCYRDDPNTFIILTDALASCVTVCAFSPESRRCHQMMLIMQCILPHLIKTMEAETTKQNNAPVAIKHELHAYSTLCVEMKALINSCETLSRAPTRTFDIVTTVSDRGKSFIADSPQFFDPPTTGEDEGKHGNTGNAVNKERKITNNQGGWEANDNAELQKDMFRGPRDALLVLCSMFIEEAGPRLKELGKLASPLEHIKIPELLDHRCHVKLSEIALSLLKIAPYDLTTMGCNGLQKYFMTILPVADWSVETNRSALSVILRRLDKTIAKIGKKSSIRRRANWNSITNWLTGLYNTLTVFPYIAHLHPVKAITQMCLRITVGDQCGDEGGGSGTISHTNPATILNSSIPPQSFCTAVLKLTSFLMQALGQFAFSLEFVCSPEGLGSAAERLEAVLCHILIPLFLRAAMPGKDAPQFQPKDLIYCLNVIHNAISPPLAKQSLAPASSANLASSLIRGTTIHDTTGRQGSVSVAERGHSATVSTHRIIRDSVIQCVFLALKVMILAFTKQLTPYWVKVTKIVKDILAKKVGGQALYTFIEFLNSVNLPISVMLVPIVHNKLTQKVEQESTWQTEFRDKMIKPKMGSSTESIKGYYSLLNKLSQELQVLKEDFSTRLFEVPRSHTPTLGDMHSDSGSVQSVGTHRSSHGRQTVSESRRLSSSTFSKFRSGGGTKPTNITSTAPSESHNIQDTTIMEDTEDETTQMIAGKVQKSPSLPTNRMAQAQSRRSIGGLGMWRSMRKRSSKYFGDDASKNLEMRDMMRRTKSWNKRIASHHGFGDDPVVITPLTMPETQVTSEMSIAAAPTTSSIKTSEKPESSAASVSSSGDRPRIVSFSTPKKEHVRKKSETISEDSEEYCITSTRHLI</sequence>
<evidence type="ECO:0000313" key="5">
    <source>
        <dbReference type="WBParaSite" id="ACRNAN_scaffold37.g11680.t1"/>
    </source>
</evidence>